<dbReference type="InterPro" id="IPR013534">
    <property type="entry name" value="Starch_synth_cat_dom"/>
</dbReference>
<sequence>MSAQPLKVLYVSTEVEPYAKTGGLADVAGSLPRALASAGMDIAIVMPSYKFIAEGTYVTDFPVPIQNRMETAIIRQSSIKATSDPNDSVEVPVFFIDNHHYFYRDNIYGYADDGDRWGFFSRALLELIKHIDFYPDVLHFNDWQAGPAAAMLKEEYQNKEGYKSIASVLTVHNLKYQGIFGRPMLDFLGLSDSLFDPEKMEFYGQINFLKGGIVYADLVNTVSPTYAEEIKTEAYGEQLDGLLRKREAHLFGILNGINTDQYNPGTDPYLSHHFSAEYVEGKKQVKADLQKELGLPVNNAPLLGLVSRLVDQKGLDLIGHIAHDILQKGAQLVVVGEGDPFYENMFRQFEQDYPEQVRAFIGFNKSLAQRVYGASDFFLMPSRYEPCGLGQMIAFRYGSIPIVRATGGLADTVFDYDQDAEKGNGFVFHNYEAAELLDAVNRSLRLYENKQDWNKLVRHVMTLDFSWERSAKDYMAFYRRALQKVGRQ</sequence>
<keyword evidence="6 7" id="KW-0320">Glycogen biosynthesis</keyword>
<dbReference type="GO" id="GO:0005978">
    <property type="term" value="P:glycogen biosynthetic process"/>
    <property type="evidence" value="ECO:0007669"/>
    <property type="project" value="UniProtKB-UniRule"/>
</dbReference>
<dbReference type="GO" id="GO:0004373">
    <property type="term" value="F:alpha-1,4-glucan glucosyltransferase (UDP-glucose donor) activity"/>
    <property type="evidence" value="ECO:0007669"/>
    <property type="project" value="InterPro"/>
</dbReference>
<comment type="similarity">
    <text evidence="3 7">Belongs to the glycosyltransferase 1 family. Bacterial/plant glycogen synthase subfamily.</text>
</comment>
<keyword evidence="5 7" id="KW-0808">Transferase</keyword>
<evidence type="ECO:0000313" key="10">
    <source>
        <dbReference type="EMBL" id="KAB2953318.1"/>
    </source>
</evidence>
<evidence type="ECO:0000256" key="7">
    <source>
        <dbReference type="HAMAP-Rule" id="MF_00484"/>
    </source>
</evidence>
<dbReference type="Pfam" id="PF08323">
    <property type="entry name" value="Glyco_transf_5"/>
    <property type="match status" value="1"/>
</dbReference>
<dbReference type="PANTHER" id="PTHR45825">
    <property type="entry name" value="GRANULE-BOUND STARCH SYNTHASE 1, CHLOROPLASTIC/AMYLOPLASTIC"/>
    <property type="match status" value="1"/>
</dbReference>
<keyword evidence="4 7" id="KW-0328">Glycosyltransferase</keyword>
<dbReference type="InterPro" id="IPR011835">
    <property type="entry name" value="GS/SS"/>
</dbReference>
<dbReference type="RefSeq" id="WP_151619256.1">
    <property type="nucleotide sequence ID" value="NZ_WBXO01000003.1"/>
</dbReference>
<dbReference type="Pfam" id="PF00534">
    <property type="entry name" value="Glycos_transf_1"/>
    <property type="match status" value="1"/>
</dbReference>
<proteinExistence type="inferred from homology"/>
<evidence type="ECO:0000256" key="3">
    <source>
        <dbReference type="ARBA" id="ARBA00010281"/>
    </source>
</evidence>
<evidence type="ECO:0000256" key="4">
    <source>
        <dbReference type="ARBA" id="ARBA00022676"/>
    </source>
</evidence>
<dbReference type="CDD" id="cd03791">
    <property type="entry name" value="GT5_Glycogen_synthase_DULL1-like"/>
    <property type="match status" value="1"/>
</dbReference>
<dbReference type="EC" id="2.4.1.21" evidence="7"/>
<dbReference type="SUPFAM" id="SSF53756">
    <property type="entry name" value="UDP-Glycosyltransferase/glycogen phosphorylase"/>
    <property type="match status" value="1"/>
</dbReference>
<name>A0A6I0F1X9_9FIRM</name>
<evidence type="ECO:0000313" key="11">
    <source>
        <dbReference type="Proteomes" id="UP000468766"/>
    </source>
</evidence>
<gene>
    <name evidence="7" type="primary">glgA</name>
    <name evidence="10" type="ORF">F9B85_05245</name>
</gene>
<feature type="domain" description="Starch synthase catalytic" evidence="9">
    <location>
        <begin position="7"/>
        <end position="245"/>
    </location>
</feature>
<evidence type="ECO:0000256" key="1">
    <source>
        <dbReference type="ARBA" id="ARBA00001478"/>
    </source>
</evidence>
<protein>
    <recommendedName>
        <fullName evidence="7">Glycogen synthase</fullName>
        <ecNumber evidence="7">2.4.1.21</ecNumber>
    </recommendedName>
    <alternativeName>
        <fullName evidence="7">Starch [bacterial glycogen] synthase</fullName>
    </alternativeName>
</protein>
<feature type="binding site" evidence="7">
    <location>
        <position position="20"/>
    </location>
    <ligand>
        <name>ADP-alpha-D-glucose</name>
        <dbReference type="ChEBI" id="CHEBI:57498"/>
    </ligand>
</feature>
<dbReference type="InterPro" id="IPR001296">
    <property type="entry name" value="Glyco_trans_1"/>
</dbReference>
<comment type="catalytic activity">
    <reaction evidence="1 7">
        <text>[(1-&gt;4)-alpha-D-glucosyl](n) + ADP-alpha-D-glucose = [(1-&gt;4)-alpha-D-glucosyl](n+1) + ADP + H(+)</text>
        <dbReference type="Rhea" id="RHEA:18189"/>
        <dbReference type="Rhea" id="RHEA-COMP:9584"/>
        <dbReference type="Rhea" id="RHEA-COMP:9587"/>
        <dbReference type="ChEBI" id="CHEBI:15378"/>
        <dbReference type="ChEBI" id="CHEBI:15444"/>
        <dbReference type="ChEBI" id="CHEBI:57498"/>
        <dbReference type="ChEBI" id="CHEBI:456216"/>
        <dbReference type="EC" id="2.4.1.21"/>
    </reaction>
</comment>
<comment type="function">
    <text evidence="2 7">Synthesizes alpha-1,4-glucan chains using ADP-glucose.</text>
</comment>
<dbReference type="GO" id="GO:0009011">
    <property type="term" value="F:alpha-1,4-glucan glucosyltransferase (ADP-glucose donor) activity"/>
    <property type="evidence" value="ECO:0007669"/>
    <property type="project" value="UniProtKB-UniRule"/>
</dbReference>
<dbReference type="Proteomes" id="UP000468766">
    <property type="component" value="Unassembled WGS sequence"/>
</dbReference>
<dbReference type="UniPathway" id="UPA00164"/>
<evidence type="ECO:0000259" key="8">
    <source>
        <dbReference type="Pfam" id="PF00534"/>
    </source>
</evidence>
<comment type="caution">
    <text evidence="10">The sequence shown here is derived from an EMBL/GenBank/DDBJ whole genome shotgun (WGS) entry which is preliminary data.</text>
</comment>
<evidence type="ECO:0000256" key="5">
    <source>
        <dbReference type="ARBA" id="ARBA00022679"/>
    </source>
</evidence>
<evidence type="ECO:0000259" key="9">
    <source>
        <dbReference type="Pfam" id="PF08323"/>
    </source>
</evidence>
<evidence type="ECO:0000256" key="2">
    <source>
        <dbReference type="ARBA" id="ARBA00002764"/>
    </source>
</evidence>
<feature type="domain" description="Glycosyl transferase family 1" evidence="8">
    <location>
        <begin position="298"/>
        <end position="455"/>
    </location>
</feature>
<keyword evidence="11" id="KW-1185">Reference proteome</keyword>
<organism evidence="10 11">
    <name type="scientific">Heliorestis acidaminivorans</name>
    <dbReference type="NCBI Taxonomy" id="553427"/>
    <lineage>
        <taxon>Bacteria</taxon>
        <taxon>Bacillati</taxon>
        <taxon>Bacillota</taxon>
        <taxon>Clostridia</taxon>
        <taxon>Eubacteriales</taxon>
        <taxon>Heliobacteriaceae</taxon>
        <taxon>Heliorestis</taxon>
    </lineage>
</organism>
<dbReference type="AlphaFoldDB" id="A0A6I0F1X9"/>
<accession>A0A6I0F1X9</accession>
<dbReference type="EMBL" id="WBXO01000003">
    <property type="protein sequence ID" value="KAB2953318.1"/>
    <property type="molecule type" value="Genomic_DNA"/>
</dbReference>
<reference evidence="10 11" key="1">
    <citation type="submission" date="2019-10" db="EMBL/GenBank/DDBJ databases">
        <title>Whole-genome sequence of the extremophile Heliorestis acidaminivorans DSM 24790.</title>
        <authorList>
            <person name="Kyndt J.A."/>
            <person name="Meyer T.E."/>
        </authorList>
    </citation>
    <scope>NUCLEOTIDE SEQUENCE [LARGE SCALE GENOMIC DNA]</scope>
    <source>
        <strain evidence="10 11">DSM 24790</strain>
    </source>
</reference>
<dbReference type="OrthoDB" id="9808590at2"/>
<dbReference type="Gene3D" id="3.40.50.2000">
    <property type="entry name" value="Glycogen Phosphorylase B"/>
    <property type="match status" value="2"/>
</dbReference>
<evidence type="ECO:0000256" key="6">
    <source>
        <dbReference type="ARBA" id="ARBA00023056"/>
    </source>
</evidence>
<dbReference type="HAMAP" id="MF_00484">
    <property type="entry name" value="Glycogen_synth"/>
    <property type="match status" value="1"/>
</dbReference>
<dbReference type="NCBIfam" id="TIGR02095">
    <property type="entry name" value="glgA"/>
    <property type="match status" value="1"/>
</dbReference>
<dbReference type="PANTHER" id="PTHR45825:SF11">
    <property type="entry name" value="ALPHA AMYLASE DOMAIN-CONTAINING PROTEIN"/>
    <property type="match status" value="1"/>
</dbReference>
<comment type="pathway">
    <text evidence="7">Glycan biosynthesis; glycogen biosynthesis.</text>
</comment>